<proteinExistence type="predicted"/>
<organism evidence="4 5">
    <name type="scientific">Streptomyces zinciresistens K42</name>
    <dbReference type="NCBI Taxonomy" id="700597"/>
    <lineage>
        <taxon>Bacteria</taxon>
        <taxon>Bacillati</taxon>
        <taxon>Actinomycetota</taxon>
        <taxon>Actinomycetes</taxon>
        <taxon>Kitasatosporales</taxon>
        <taxon>Streptomycetaceae</taxon>
        <taxon>Streptomyces</taxon>
    </lineage>
</organism>
<evidence type="ECO:0000256" key="1">
    <source>
        <dbReference type="ARBA" id="ARBA00004328"/>
    </source>
</evidence>
<dbReference type="SUPFAM" id="SSF56563">
    <property type="entry name" value="Major capsid protein gp5"/>
    <property type="match status" value="1"/>
</dbReference>
<evidence type="ECO:0000313" key="5">
    <source>
        <dbReference type="Proteomes" id="UP000004217"/>
    </source>
</evidence>
<dbReference type="AlphaFoldDB" id="G2G8N3"/>
<feature type="domain" description="Phage capsid-like C-terminal" evidence="3">
    <location>
        <begin position="136"/>
        <end position="411"/>
    </location>
</feature>
<dbReference type="EMBL" id="AGBF01000019">
    <property type="protein sequence ID" value="EGX60098.1"/>
    <property type="molecule type" value="Genomic_DNA"/>
</dbReference>
<reference evidence="4 5" key="1">
    <citation type="submission" date="2011-08" db="EMBL/GenBank/DDBJ databases">
        <authorList>
            <person name="Lin Y."/>
            <person name="Hao X."/>
            <person name="Johnstone L."/>
            <person name="Miller S.J."/>
            <person name="Wei G."/>
            <person name="Rensing C."/>
        </authorList>
    </citation>
    <scope>NUCLEOTIDE SEQUENCE [LARGE SCALE GENOMIC DNA]</scope>
    <source>
        <strain evidence="4 5">K42</strain>
    </source>
</reference>
<dbReference type="PATRIC" id="fig|700597.3.peg.1805"/>
<evidence type="ECO:0000313" key="4">
    <source>
        <dbReference type="EMBL" id="EGX60098.1"/>
    </source>
</evidence>
<name>G2G8N3_9ACTN</name>
<comment type="caution">
    <text evidence="4">The sequence shown here is derived from an EMBL/GenBank/DDBJ whole genome shotgun (WGS) entry which is preliminary data.</text>
</comment>
<dbReference type="Gene3D" id="3.30.2320.10">
    <property type="entry name" value="hypothetical protein PF0899 domain"/>
    <property type="match status" value="1"/>
</dbReference>
<feature type="region of interest" description="Disordered" evidence="2">
    <location>
        <begin position="72"/>
        <end position="91"/>
    </location>
</feature>
<dbReference type="Proteomes" id="UP000004217">
    <property type="component" value="Unassembled WGS sequence"/>
</dbReference>
<dbReference type="InterPro" id="IPR054612">
    <property type="entry name" value="Phage_capsid-like_C"/>
</dbReference>
<gene>
    <name evidence="4" type="ORF">SZN_09256</name>
</gene>
<dbReference type="RefSeq" id="WP_007493592.1">
    <property type="nucleotide sequence ID" value="NZ_AGBF01000019.1"/>
</dbReference>
<dbReference type="NCBIfam" id="TIGR01554">
    <property type="entry name" value="major_cap_HK97"/>
    <property type="match status" value="1"/>
</dbReference>
<accession>G2G8N3</accession>
<dbReference type="Pfam" id="PF05065">
    <property type="entry name" value="Phage_capsid"/>
    <property type="match status" value="1"/>
</dbReference>
<keyword evidence="5" id="KW-1185">Reference proteome</keyword>
<sequence>MAAQLTRLIEEQNTVWQRMQDIQQLAERENRDWTAEERANWDAAEARLTEVSADIDRLNKMAALDKIDRGQIVTTTGEPDNDRRGSDTEDKAKRYSDAFGRYLRGGMDRLTPEQRSLMMDNEVDLRAMGANIDTAGGFTVPDEFRNIMTETMKAFGGLLGLAEVIPTGTGADLKWPVNDDTANEGEILGENDEAGEQDIQVGGRTLKAYIFSSKQVKLSMSLLQDSVFPLDSWVPKKLGERIGRRAARAWTTGTGVDQPEGLTAGAVVGKTGANGQTTSVIYDDLIDLEHSVDSAYRPNGRYLMHDNTLKVIRKLKDGQQRPLWVPIPAPGFPSTINGFEYTLDNSMPVPAAGAKSIAFGDFRAGYVIRQVQQVQTLRLTERYAEKLQVAFLGFSRMDGMIQDSSAIRMYQHAAS</sequence>
<evidence type="ECO:0000256" key="2">
    <source>
        <dbReference type="SAM" id="MobiDB-lite"/>
    </source>
</evidence>
<feature type="compositionally biased region" description="Basic and acidic residues" evidence="2">
    <location>
        <begin position="80"/>
        <end position="91"/>
    </location>
</feature>
<dbReference type="OrthoDB" id="9806592at2"/>
<protein>
    <submittedName>
        <fullName evidence="4">HK97 family phage major capsid protein</fullName>
    </submittedName>
</protein>
<evidence type="ECO:0000259" key="3">
    <source>
        <dbReference type="Pfam" id="PF05065"/>
    </source>
</evidence>
<dbReference type="InterPro" id="IPR024455">
    <property type="entry name" value="Phage_capsid"/>
</dbReference>
<comment type="subcellular location">
    <subcellularLocation>
        <location evidence="1">Virion</location>
    </subcellularLocation>
</comment>